<dbReference type="Pfam" id="PF00584">
    <property type="entry name" value="SecE"/>
    <property type="match status" value="1"/>
</dbReference>
<evidence type="ECO:0000256" key="4">
    <source>
        <dbReference type="ARBA" id="ARBA00022692"/>
    </source>
</evidence>
<dbReference type="PROSITE" id="PS01067">
    <property type="entry name" value="SECE_SEC61G"/>
    <property type="match status" value="1"/>
</dbReference>
<dbReference type="InterPro" id="IPR038379">
    <property type="entry name" value="SecE_sf"/>
</dbReference>
<evidence type="ECO:0000256" key="8">
    <source>
        <dbReference type="ARBA" id="ARBA00023136"/>
    </source>
</evidence>
<dbReference type="Gene3D" id="1.20.5.1030">
    <property type="entry name" value="Preprotein translocase secy subunit"/>
    <property type="match status" value="1"/>
</dbReference>
<dbReference type="PANTHER" id="PTHR33910:SF1">
    <property type="entry name" value="PROTEIN TRANSLOCASE SUBUNIT SECE"/>
    <property type="match status" value="1"/>
</dbReference>
<keyword evidence="2" id="KW-0813">Transport</keyword>
<sequence>MREDLPGSLEHASGEVDEFDAKLVSAAGGTPAASDAVDGVGGVDEVIDHPESLTDEEFAELEDRVDAIEATFETGDQDAIEEAEDELGQDIAARRRERSTAAAAPTRKGGLRFVAFLRASWAELQRVQWPDRRQVGQATAVVLGFVVVAGLYLGLADFVAQKVVDIII</sequence>
<keyword evidence="5" id="KW-0653">Protein transport</keyword>
<keyword evidence="8 9" id="KW-0472">Membrane</keyword>
<keyword evidence="7" id="KW-0811">Translocation</keyword>
<gene>
    <name evidence="10" type="ORF">UFOPK3423_00779</name>
</gene>
<reference evidence="10" key="1">
    <citation type="submission" date="2020-05" db="EMBL/GenBank/DDBJ databases">
        <authorList>
            <person name="Chiriac C."/>
            <person name="Salcher M."/>
            <person name="Ghai R."/>
            <person name="Kavagutti S V."/>
        </authorList>
    </citation>
    <scope>NUCLEOTIDE SEQUENCE</scope>
</reference>
<dbReference type="NCBIfam" id="TIGR00964">
    <property type="entry name" value="secE_bact"/>
    <property type="match status" value="1"/>
</dbReference>
<evidence type="ECO:0000256" key="2">
    <source>
        <dbReference type="ARBA" id="ARBA00022448"/>
    </source>
</evidence>
<dbReference type="GO" id="GO:0006605">
    <property type="term" value="P:protein targeting"/>
    <property type="evidence" value="ECO:0007669"/>
    <property type="project" value="InterPro"/>
</dbReference>
<dbReference type="AlphaFoldDB" id="A0A6J7DQF8"/>
<evidence type="ECO:0000256" key="9">
    <source>
        <dbReference type="SAM" id="Phobius"/>
    </source>
</evidence>
<dbReference type="GO" id="GO:0005886">
    <property type="term" value="C:plasma membrane"/>
    <property type="evidence" value="ECO:0007669"/>
    <property type="project" value="TreeGrafter"/>
</dbReference>
<keyword evidence="4 9" id="KW-0812">Transmembrane</keyword>
<evidence type="ECO:0000256" key="3">
    <source>
        <dbReference type="ARBA" id="ARBA00022475"/>
    </source>
</evidence>
<dbReference type="InterPro" id="IPR001901">
    <property type="entry name" value="Translocase_SecE/Sec61-g"/>
</dbReference>
<accession>A0A6J7DQF8</accession>
<keyword evidence="3" id="KW-1003">Cell membrane</keyword>
<feature type="transmembrane region" description="Helical" evidence="9">
    <location>
        <begin position="135"/>
        <end position="155"/>
    </location>
</feature>
<dbReference type="GO" id="GO:0009306">
    <property type="term" value="P:protein secretion"/>
    <property type="evidence" value="ECO:0007669"/>
    <property type="project" value="InterPro"/>
</dbReference>
<protein>
    <submittedName>
        <fullName evidence="10">Unannotated protein</fullName>
    </submittedName>
</protein>
<comment type="subcellular location">
    <subcellularLocation>
        <location evidence="1">Membrane</location>
    </subcellularLocation>
</comment>
<keyword evidence="6 9" id="KW-1133">Transmembrane helix</keyword>
<dbReference type="HAMAP" id="MF_00422">
    <property type="entry name" value="SecE"/>
    <property type="match status" value="1"/>
</dbReference>
<evidence type="ECO:0000313" key="10">
    <source>
        <dbReference type="EMBL" id="CAB4871778.1"/>
    </source>
</evidence>
<dbReference type="GO" id="GO:0008320">
    <property type="term" value="F:protein transmembrane transporter activity"/>
    <property type="evidence" value="ECO:0007669"/>
    <property type="project" value="InterPro"/>
</dbReference>
<dbReference type="GO" id="GO:0006886">
    <property type="term" value="P:intracellular protein transport"/>
    <property type="evidence" value="ECO:0007669"/>
    <property type="project" value="InterPro"/>
</dbReference>
<evidence type="ECO:0000256" key="1">
    <source>
        <dbReference type="ARBA" id="ARBA00004370"/>
    </source>
</evidence>
<evidence type="ECO:0000256" key="5">
    <source>
        <dbReference type="ARBA" id="ARBA00022927"/>
    </source>
</evidence>
<evidence type="ECO:0000256" key="6">
    <source>
        <dbReference type="ARBA" id="ARBA00022989"/>
    </source>
</evidence>
<evidence type="ECO:0000256" key="7">
    <source>
        <dbReference type="ARBA" id="ARBA00023010"/>
    </source>
</evidence>
<dbReference type="InterPro" id="IPR005807">
    <property type="entry name" value="SecE_bac"/>
</dbReference>
<organism evidence="10">
    <name type="scientific">freshwater metagenome</name>
    <dbReference type="NCBI Taxonomy" id="449393"/>
    <lineage>
        <taxon>unclassified sequences</taxon>
        <taxon>metagenomes</taxon>
        <taxon>ecological metagenomes</taxon>
    </lineage>
</organism>
<dbReference type="PANTHER" id="PTHR33910">
    <property type="entry name" value="PROTEIN TRANSLOCASE SUBUNIT SECE"/>
    <property type="match status" value="1"/>
</dbReference>
<dbReference type="GO" id="GO:0043952">
    <property type="term" value="P:protein transport by the Sec complex"/>
    <property type="evidence" value="ECO:0007669"/>
    <property type="project" value="TreeGrafter"/>
</dbReference>
<dbReference type="EMBL" id="CAFBLQ010000069">
    <property type="protein sequence ID" value="CAB4871778.1"/>
    <property type="molecule type" value="Genomic_DNA"/>
</dbReference>
<proteinExistence type="inferred from homology"/>
<name>A0A6J7DQF8_9ZZZZ</name>